<evidence type="ECO:0000256" key="5">
    <source>
        <dbReference type="ARBA" id="ARBA00022692"/>
    </source>
</evidence>
<dbReference type="InterPro" id="IPR049371">
    <property type="entry name" value="GspD-like_N0"/>
</dbReference>
<comment type="similarity">
    <text evidence="2">Belongs to the bacterial secretin family. GSP D subfamily.</text>
</comment>
<dbReference type="Pfam" id="PF03958">
    <property type="entry name" value="Secretin_N"/>
    <property type="match status" value="3"/>
</dbReference>
<evidence type="ECO:0000256" key="4">
    <source>
        <dbReference type="ARBA" id="ARBA00022452"/>
    </source>
</evidence>
<dbReference type="Proteomes" id="UP000291301">
    <property type="component" value="Unassembled WGS sequence"/>
</dbReference>
<dbReference type="InterPro" id="IPR004845">
    <property type="entry name" value="T2SS_GspD_CS"/>
</dbReference>
<evidence type="ECO:0000256" key="10">
    <source>
        <dbReference type="RuleBase" id="RU004004"/>
    </source>
</evidence>
<evidence type="ECO:0000256" key="11">
    <source>
        <dbReference type="SAM" id="MobiDB-lite"/>
    </source>
</evidence>
<dbReference type="Gene3D" id="3.30.1370.120">
    <property type="match status" value="3"/>
</dbReference>
<feature type="domain" description="NolW-like" evidence="13">
    <location>
        <begin position="310"/>
        <end position="414"/>
    </location>
</feature>
<keyword evidence="7" id="KW-0653">Protein transport</keyword>
<dbReference type="Pfam" id="PF00263">
    <property type="entry name" value="Secretin"/>
    <property type="match status" value="1"/>
</dbReference>
<evidence type="ECO:0000256" key="2">
    <source>
        <dbReference type="ARBA" id="ARBA00006980"/>
    </source>
</evidence>
<dbReference type="GO" id="GO:0009279">
    <property type="term" value="C:cell outer membrane"/>
    <property type="evidence" value="ECO:0007669"/>
    <property type="project" value="UniProtKB-SubCell"/>
</dbReference>
<dbReference type="OrthoDB" id="9775455at2"/>
<reference evidence="15 16" key="1">
    <citation type="journal article" date="2015" name="Antonie Van Leeuwenhoek">
        <title>Oricola cellulosilytica gen. nov., sp. nov., a cellulose-degrading bacterium of the family Phyllobacteriaceae isolated from surface seashore water, and emended descriptions of Mesorhizobium loti and Phyllobacterium myrsinacearum.</title>
        <authorList>
            <person name="Hameed A."/>
            <person name="Shahina M."/>
            <person name="Lai W.A."/>
            <person name="Lin S.Y."/>
            <person name="Young L.S."/>
            <person name="Liu Y.C."/>
            <person name="Hsu Y.H."/>
            <person name="Young C.C."/>
        </authorList>
    </citation>
    <scope>NUCLEOTIDE SEQUENCE [LARGE SCALE GENOMIC DNA]</scope>
    <source>
        <strain evidence="15 16">KCTC 52183</strain>
    </source>
</reference>
<dbReference type="AlphaFoldDB" id="A0A4R0PN51"/>
<proteinExistence type="inferred from homology"/>
<organism evidence="15 16">
    <name type="scientific">Oricola cellulosilytica</name>
    <dbReference type="NCBI Taxonomy" id="1429082"/>
    <lineage>
        <taxon>Bacteria</taxon>
        <taxon>Pseudomonadati</taxon>
        <taxon>Pseudomonadota</taxon>
        <taxon>Alphaproteobacteria</taxon>
        <taxon>Hyphomicrobiales</taxon>
        <taxon>Ahrensiaceae</taxon>
        <taxon>Oricola</taxon>
    </lineage>
</organism>
<dbReference type="GO" id="GO:0015627">
    <property type="term" value="C:type II protein secretion system complex"/>
    <property type="evidence" value="ECO:0007669"/>
    <property type="project" value="InterPro"/>
</dbReference>
<evidence type="ECO:0000256" key="3">
    <source>
        <dbReference type="ARBA" id="ARBA00022448"/>
    </source>
</evidence>
<keyword evidence="5" id="KW-0812">Transmembrane</keyword>
<feature type="region of interest" description="Disordered" evidence="11">
    <location>
        <begin position="13"/>
        <end position="35"/>
    </location>
</feature>
<dbReference type="EMBL" id="SJST01000001">
    <property type="protein sequence ID" value="TCD16669.1"/>
    <property type="molecule type" value="Genomic_DNA"/>
</dbReference>
<keyword evidence="4" id="KW-1134">Transmembrane beta strand</keyword>
<feature type="domain" description="GspD-like N0" evidence="14">
    <location>
        <begin position="75"/>
        <end position="142"/>
    </location>
</feature>
<name>A0A4R0PN51_9HYPH</name>
<evidence type="ECO:0000259" key="12">
    <source>
        <dbReference type="Pfam" id="PF00263"/>
    </source>
</evidence>
<dbReference type="InterPro" id="IPR013356">
    <property type="entry name" value="T2SS_GspD"/>
</dbReference>
<keyword evidence="6" id="KW-0732">Signal</keyword>
<dbReference type="RefSeq" id="WP_131565733.1">
    <property type="nucleotide sequence ID" value="NZ_JAINFK010000001.1"/>
</dbReference>
<dbReference type="NCBIfam" id="TIGR02517">
    <property type="entry name" value="type_II_gspD"/>
    <property type="match status" value="1"/>
</dbReference>
<dbReference type="PANTHER" id="PTHR30332">
    <property type="entry name" value="PROBABLE GENERAL SECRETION PATHWAY PROTEIN D"/>
    <property type="match status" value="1"/>
</dbReference>
<accession>A0A4R0PN51</accession>
<evidence type="ECO:0000256" key="8">
    <source>
        <dbReference type="ARBA" id="ARBA00023136"/>
    </source>
</evidence>
<gene>
    <name evidence="15" type="primary">gspD</name>
    <name evidence="15" type="ORF">E0D97_04455</name>
</gene>
<feature type="domain" description="NolW-like" evidence="13">
    <location>
        <begin position="239"/>
        <end position="300"/>
    </location>
</feature>
<evidence type="ECO:0000256" key="9">
    <source>
        <dbReference type="ARBA" id="ARBA00023237"/>
    </source>
</evidence>
<protein>
    <submittedName>
        <fullName evidence="15">Type II secretion system protein GspD</fullName>
    </submittedName>
</protein>
<evidence type="ECO:0000313" key="15">
    <source>
        <dbReference type="EMBL" id="TCD16669.1"/>
    </source>
</evidence>
<feature type="domain" description="NolW-like" evidence="13">
    <location>
        <begin position="172"/>
        <end position="232"/>
    </location>
</feature>
<dbReference type="PANTHER" id="PTHR30332:SF25">
    <property type="entry name" value="SECRETIN XPSD"/>
    <property type="match status" value="1"/>
</dbReference>
<dbReference type="GO" id="GO:0015628">
    <property type="term" value="P:protein secretion by the type II secretion system"/>
    <property type="evidence" value="ECO:0007669"/>
    <property type="project" value="InterPro"/>
</dbReference>
<evidence type="ECO:0000259" key="14">
    <source>
        <dbReference type="Pfam" id="PF21305"/>
    </source>
</evidence>
<comment type="subcellular location">
    <subcellularLocation>
        <location evidence="1 10">Cell outer membrane</location>
    </subcellularLocation>
</comment>
<keyword evidence="3 10" id="KW-0813">Transport</keyword>
<dbReference type="PRINTS" id="PR01032">
    <property type="entry name" value="PHAGEIV"/>
</dbReference>
<dbReference type="InterPro" id="IPR004846">
    <property type="entry name" value="T2SS/T3SS_dom"/>
</dbReference>
<dbReference type="InterPro" id="IPR001775">
    <property type="entry name" value="GspD/PilQ"/>
</dbReference>
<keyword evidence="9" id="KW-0998">Cell outer membrane</keyword>
<comment type="caution">
    <text evidence="15">The sequence shown here is derived from an EMBL/GenBank/DDBJ whole genome shotgun (WGS) entry which is preliminary data.</text>
</comment>
<keyword evidence="16" id="KW-1185">Reference proteome</keyword>
<dbReference type="InterPro" id="IPR005644">
    <property type="entry name" value="NolW-like"/>
</dbReference>
<evidence type="ECO:0000256" key="7">
    <source>
        <dbReference type="ARBA" id="ARBA00022927"/>
    </source>
</evidence>
<evidence type="ECO:0000313" key="16">
    <source>
        <dbReference type="Proteomes" id="UP000291301"/>
    </source>
</evidence>
<evidence type="ECO:0000259" key="13">
    <source>
        <dbReference type="Pfam" id="PF03958"/>
    </source>
</evidence>
<dbReference type="InterPro" id="IPR050810">
    <property type="entry name" value="Bact_Secretion_Sys_Channel"/>
</dbReference>
<dbReference type="InterPro" id="IPR038591">
    <property type="entry name" value="NolW-like_sf"/>
</dbReference>
<dbReference type="PROSITE" id="PS00875">
    <property type="entry name" value="T2SP_D"/>
    <property type="match status" value="1"/>
</dbReference>
<dbReference type="Pfam" id="PF21305">
    <property type="entry name" value="type_II_gspD_N0"/>
    <property type="match status" value="1"/>
</dbReference>
<feature type="domain" description="Type II/III secretion system secretin-like" evidence="12">
    <location>
        <begin position="477"/>
        <end position="643"/>
    </location>
</feature>
<dbReference type="PRINTS" id="PR00811">
    <property type="entry name" value="BCTERIALGSPD"/>
</dbReference>
<sequence>MTVDDLFSDSLRGLENSGAPRRASGDSRSRVLAGSGHARRDFQGVYQEGSGSFVSSRAPYVESGQTRDGEDGYTLNLVEAPIAAAAKTVLGDTLGVNYTIDNRVTGTISLQTSAPVERETLVELFETALAVNGASVVRRGSGFQIVPSNEALASTPAVSVPSVSPNGPGIMVQVIELTNIGAEEMQTILEPISRSGAILRADTRRNHLVLAGTAPDLQAMRDAIGVFDVDWMHGQSVALHPLRAARPDAVAKELETIFGVEDGSGVIRFVANDRLNSVLVITSRASYLRRAATWIDKLDRLASTNDEQLFVYNIQNRPAPELAEVLQSVLAGRSSGETQSVGAAVAPDLVAVSIDGDEGVTAFTGSEDDGSPSAEGVPSIVADVENNALLISTTAREYERIEQILRQLDVAPIQVLLEAVIAEVRLNDELKFGLRWAVESGNFSLNLSDVANGFAGPAFPGSSFAFVTDNVQITLNALASLTDVNIVSSPNILALNNQKALLQVGDQVPIVTQQATSVGAADAPVINSVTLKDTGIILSVLPRVNASGRVLLDIEQEVSNVVRTTTSGIDSPTIQQRKISTKVLVNDGESLALGGLIQEQNSLERGQVPIVGDIPIVGNLFKNKTDSIIRTELIIFIRPRVVRNLYEARDVTSEFRNRLGFNSALTPRRQGKTQLQRDLNRLKY</sequence>
<evidence type="ECO:0000256" key="6">
    <source>
        <dbReference type="ARBA" id="ARBA00022729"/>
    </source>
</evidence>
<evidence type="ECO:0000256" key="1">
    <source>
        <dbReference type="ARBA" id="ARBA00004442"/>
    </source>
</evidence>
<keyword evidence="8" id="KW-0472">Membrane</keyword>